<accession>A0ABP3K8B6</accession>
<gene>
    <name evidence="3" type="primary">upp_1</name>
    <name evidence="3" type="ORF">GCM10009544_38800</name>
</gene>
<evidence type="ECO:0000313" key="3">
    <source>
        <dbReference type="EMBL" id="GAA0473020.1"/>
    </source>
</evidence>
<sequence length="246" mass="27331">MTRRPYPLTSDRWETGPMPTTTEPSVDAYLGSSLHLLPQTRHLRALHTIARDRGARRDEFLHASERIIRMLIEAGLELLPYEKHEVTTPVGATYEGLRPASPVCGVSVVRAGESMEGQLRAVCPDIRIGKILMQRDKQTKQPHHSYTSLPADIADGHVLLLEPMLATGGTALATIALLLDKGVAEENIIFINLITVPEGVERVCRRYPKVRIVTSSIEQRLNENAYMIPGIGDFGDRYFGTDIGLR</sequence>
<feature type="region of interest" description="Disordered" evidence="1">
    <location>
        <begin position="1"/>
        <end position="22"/>
    </location>
</feature>
<evidence type="ECO:0000259" key="2">
    <source>
        <dbReference type="Pfam" id="PF14681"/>
    </source>
</evidence>
<dbReference type="Gene3D" id="3.40.50.2020">
    <property type="match status" value="1"/>
</dbReference>
<reference evidence="4" key="1">
    <citation type="journal article" date="2019" name="Int. J. Syst. Evol. Microbiol.">
        <title>The Global Catalogue of Microorganisms (GCM) 10K type strain sequencing project: providing services to taxonomists for standard genome sequencing and annotation.</title>
        <authorList>
            <consortium name="The Broad Institute Genomics Platform"/>
            <consortium name="The Broad Institute Genome Sequencing Center for Infectious Disease"/>
            <person name="Wu L."/>
            <person name="Ma J."/>
        </authorList>
    </citation>
    <scope>NUCLEOTIDE SEQUENCE [LARGE SCALE GENOMIC DNA]</scope>
    <source>
        <strain evidence="4">JCM 10649</strain>
    </source>
</reference>
<proteinExistence type="predicted"/>
<evidence type="ECO:0000256" key="1">
    <source>
        <dbReference type="SAM" id="MobiDB-lite"/>
    </source>
</evidence>
<dbReference type="SUPFAM" id="SSF53271">
    <property type="entry name" value="PRTase-like"/>
    <property type="match status" value="1"/>
</dbReference>
<dbReference type="InterPro" id="IPR029057">
    <property type="entry name" value="PRTase-like"/>
</dbReference>
<dbReference type="CDD" id="cd06223">
    <property type="entry name" value="PRTases_typeI"/>
    <property type="match status" value="1"/>
</dbReference>
<organism evidence="3 4">
    <name type="scientific">Streptomyces stramineus</name>
    <dbReference type="NCBI Taxonomy" id="173861"/>
    <lineage>
        <taxon>Bacteria</taxon>
        <taxon>Bacillati</taxon>
        <taxon>Actinomycetota</taxon>
        <taxon>Actinomycetes</taxon>
        <taxon>Kitasatosporales</taxon>
        <taxon>Streptomycetaceae</taxon>
        <taxon>Streptomyces</taxon>
    </lineage>
</organism>
<dbReference type="Pfam" id="PF14681">
    <property type="entry name" value="UPRTase"/>
    <property type="match status" value="1"/>
</dbReference>
<comment type="caution">
    <text evidence="3">The sequence shown here is derived from an EMBL/GenBank/DDBJ whole genome shotgun (WGS) entry which is preliminary data.</text>
</comment>
<keyword evidence="3" id="KW-0328">Glycosyltransferase</keyword>
<evidence type="ECO:0000313" key="4">
    <source>
        <dbReference type="Proteomes" id="UP001499895"/>
    </source>
</evidence>
<dbReference type="Proteomes" id="UP001499895">
    <property type="component" value="Unassembled WGS sequence"/>
</dbReference>
<protein>
    <submittedName>
        <fullName evidence="3">Uracil phosphoribosyltransferase</fullName>
    </submittedName>
</protein>
<name>A0ABP3K8B6_9ACTN</name>
<dbReference type="EMBL" id="BAAAHB010000043">
    <property type="protein sequence ID" value="GAA0473020.1"/>
    <property type="molecule type" value="Genomic_DNA"/>
</dbReference>
<keyword evidence="3" id="KW-0808">Transferase</keyword>
<feature type="domain" description="Phosphoribosyltransferase" evidence="2">
    <location>
        <begin position="38"/>
        <end position="241"/>
    </location>
</feature>
<keyword evidence="4" id="KW-1185">Reference proteome</keyword>
<dbReference type="InterPro" id="IPR000836">
    <property type="entry name" value="PRTase_dom"/>
</dbReference>
<dbReference type="GO" id="GO:0016757">
    <property type="term" value="F:glycosyltransferase activity"/>
    <property type="evidence" value="ECO:0007669"/>
    <property type="project" value="UniProtKB-KW"/>
</dbReference>
<dbReference type="NCBIfam" id="NF001097">
    <property type="entry name" value="PRK00129.1"/>
    <property type="match status" value="1"/>
</dbReference>